<dbReference type="GO" id="GO:0005524">
    <property type="term" value="F:ATP binding"/>
    <property type="evidence" value="ECO:0007669"/>
    <property type="project" value="UniProtKB-UniRule"/>
</dbReference>
<dbReference type="CDD" id="cd06623">
    <property type="entry name" value="PKc_MAPKK_plant_like"/>
    <property type="match status" value="1"/>
</dbReference>
<evidence type="ECO:0000313" key="15">
    <source>
        <dbReference type="EMBL" id="KAJ4959419.1"/>
    </source>
</evidence>
<reference evidence="15" key="1">
    <citation type="journal article" date="2023" name="Plant J.">
        <title>The genome of the king protea, Protea cynaroides.</title>
        <authorList>
            <person name="Chang J."/>
            <person name="Duong T.A."/>
            <person name="Schoeman C."/>
            <person name="Ma X."/>
            <person name="Roodt D."/>
            <person name="Barker N."/>
            <person name="Li Z."/>
            <person name="Van de Peer Y."/>
            <person name="Mizrachi E."/>
        </authorList>
    </citation>
    <scope>NUCLEOTIDE SEQUENCE</scope>
    <source>
        <tissue evidence="15">Young leaves</tissue>
    </source>
</reference>
<evidence type="ECO:0000256" key="13">
    <source>
        <dbReference type="RuleBase" id="RU000304"/>
    </source>
</evidence>
<evidence type="ECO:0000256" key="3">
    <source>
        <dbReference type="ARBA" id="ARBA00022679"/>
    </source>
</evidence>
<evidence type="ECO:0000256" key="9">
    <source>
        <dbReference type="ARBA" id="ARBA00049014"/>
    </source>
</evidence>
<evidence type="ECO:0000256" key="7">
    <source>
        <dbReference type="ARBA" id="ARBA00038035"/>
    </source>
</evidence>
<dbReference type="InterPro" id="IPR017441">
    <property type="entry name" value="Protein_kinase_ATP_BS"/>
</dbReference>
<dbReference type="InterPro" id="IPR000719">
    <property type="entry name" value="Prot_kinase_dom"/>
</dbReference>
<dbReference type="PANTHER" id="PTHR24361">
    <property type="entry name" value="MITOGEN-ACTIVATED KINASE KINASE KINASE"/>
    <property type="match status" value="1"/>
</dbReference>
<comment type="catalytic activity">
    <reaction evidence="9">
        <text>L-seryl-[protein] + ATP = O-phospho-L-seryl-[protein] + ADP + H(+)</text>
        <dbReference type="Rhea" id="RHEA:17989"/>
        <dbReference type="Rhea" id="RHEA-COMP:9863"/>
        <dbReference type="Rhea" id="RHEA-COMP:11604"/>
        <dbReference type="ChEBI" id="CHEBI:15378"/>
        <dbReference type="ChEBI" id="CHEBI:29999"/>
        <dbReference type="ChEBI" id="CHEBI:30616"/>
        <dbReference type="ChEBI" id="CHEBI:83421"/>
        <dbReference type="ChEBI" id="CHEBI:456216"/>
        <dbReference type="EC" id="2.7.12.2"/>
    </reaction>
</comment>
<evidence type="ECO:0000259" key="14">
    <source>
        <dbReference type="PROSITE" id="PS50011"/>
    </source>
</evidence>
<dbReference type="Pfam" id="PF00069">
    <property type="entry name" value="Pkinase"/>
    <property type="match status" value="1"/>
</dbReference>
<proteinExistence type="inferred from homology"/>
<dbReference type="PROSITE" id="PS50011">
    <property type="entry name" value="PROTEIN_KINASE_DOM"/>
    <property type="match status" value="1"/>
</dbReference>
<dbReference type="InterPro" id="IPR053235">
    <property type="entry name" value="Ser_Thr_kinase"/>
</dbReference>
<comment type="catalytic activity">
    <reaction evidence="11">
        <text>L-tyrosyl-[protein] + ATP = O-phospho-L-tyrosyl-[protein] + ADP + H(+)</text>
        <dbReference type="Rhea" id="RHEA:10596"/>
        <dbReference type="Rhea" id="RHEA-COMP:10136"/>
        <dbReference type="Rhea" id="RHEA-COMP:20101"/>
        <dbReference type="ChEBI" id="CHEBI:15378"/>
        <dbReference type="ChEBI" id="CHEBI:30616"/>
        <dbReference type="ChEBI" id="CHEBI:46858"/>
        <dbReference type="ChEBI" id="CHEBI:61978"/>
        <dbReference type="ChEBI" id="CHEBI:456216"/>
        <dbReference type="EC" id="2.7.12.2"/>
    </reaction>
</comment>
<dbReference type="Gene3D" id="3.30.200.20">
    <property type="entry name" value="Phosphorylase Kinase, domain 1"/>
    <property type="match status" value="1"/>
</dbReference>
<dbReference type="GO" id="GO:0051707">
    <property type="term" value="P:response to other organism"/>
    <property type="evidence" value="ECO:0007669"/>
    <property type="project" value="UniProtKB-ARBA"/>
</dbReference>
<comment type="caution">
    <text evidence="15">The sequence shown here is derived from an EMBL/GenBank/DDBJ whole genome shotgun (WGS) entry which is preliminary data.</text>
</comment>
<keyword evidence="6 12" id="KW-0067">ATP-binding</keyword>
<evidence type="ECO:0000256" key="11">
    <source>
        <dbReference type="ARBA" id="ARBA00051693"/>
    </source>
</evidence>
<evidence type="ECO:0000256" key="5">
    <source>
        <dbReference type="ARBA" id="ARBA00022777"/>
    </source>
</evidence>
<dbReference type="OrthoDB" id="10252354at2759"/>
<name>A0A9Q0K0K8_9MAGN</name>
<dbReference type="PROSITE" id="PS00107">
    <property type="entry name" value="PROTEIN_KINASE_ATP"/>
    <property type="match status" value="1"/>
</dbReference>
<dbReference type="PANTHER" id="PTHR24361:SF747">
    <property type="entry name" value="MITOGEN-ACTIVATED PROTEIN KINASE KINASE 10"/>
    <property type="match status" value="1"/>
</dbReference>
<dbReference type="Gene3D" id="1.10.510.10">
    <property type="entry name" value="Transferase(Phosphotransferase) domain 1"/>
    <property type="match status" value="1"/>
</dbReference>
<comment type="catalytic activity">
    <reaction evidence="10">
        <text>L-threonyl-[protein] + ATP = O-phospho-L-threonyl-[protein] + ADP + H(+)</text>
        <dbReference type="Rhea" id="RHEA:46608"/>
        <dbReference type="Rhea" id="RHEA-COMP:11060"/>
        <dbReference type="Rhea" id="RHEA-COMP:11605"/>
        <dbReference type="ChEBI" id="CHEBI:15378"/>
        <dbReference type="ChEBI" id="CHEBI:30013"/>
        <dbReference type="ChEBI" id="CHEBI:30616"/>
        <dbReference type="ChEBI" id="CHEBI:61977"/>
        <dbReference type="ChEBI" id="CHEBI:456216"/>
        <dbReference type="EC" id="2.7.12.2"/>
    </reaction>
</comment>
<protein>
    <recommendedName>
        <fullName evidence="8">mitogen-activated protein kinase kinase</fullName>
        <ecNumber evidence="8">2.7.12.2</ecNumber>
    </recommendedName>
</protein>
<dbReference type="PROSITE" id="PS00108">
    <property type="entry name" value="PROTEIN_KINASE_ST"/>
    <property type="match status" value="1"/>
</dbReference>
<dbReference type="SMART" id="SM00220">
    <property type="entry name" value="S_TKc"/>
    <property type="match status" value="1"/>
</dbReference>
<dbReference type="EC" id="2.7.12.2" evidence="8"/>
<keyword evidence="4 12" id="KW-0547">Nucleotide-binding</keyword>
<keyword evidence="1 13" id="KW-0723">Serine/threonine-protein kinase</keyword>
<dbReference type="AlphaFoldDB" id="A0A9Q0K0K8"/>
<accession>A0A9Q0K0K8</accession>
<dbReference type="EMBL" id="JAMYWD010000010">
    <property type="protein sequence ID" value="KAJ4959419.1"/>
    <property type="molecule type" value="Genomic_DNA"/>
</dbReference>
<dbReference type="SUPFAM" id="SSF56112">
    <property type="entry name" value="Protein kinase-like (PK-like)"/>
    <property type="match status" value="1"/>
</dbReference>
<evidence type="ECO:0000256" key="10">
    <source>
        <dbReference type="ARBA" id="ARBA00049299"/>
    </source>
</evidence>
<keyword evidence="2" id="KW-0597">Phosphoprotein</keyword>
<feature type="domain" description="Protein kinase" evidence="14">
    <location>
        <begin position="53"/>
        <end position="319"/>
    </location>
</feature>
<dbReference type="FunFam" id="1.10.510.10:FF:000350">
    <property type="entry name" value="Mitogen-activated protein kinase 2"/>
    <property type="match status" value="1"/>
</dbReference>
<dbReference type="InterPro" id="IPR008271">
    <property type="entry name" value="Ser/Thr_kinase_AS"/>
</dbReference>
<dbReference type="InterPro" id="IPR011009">
    <property type="entry name" value="Kinase-like_dom_sf"/>
</dbReference>
<dbReference type="GO" id="GO:0005737">
    <property type="term" value="C:cytoplasm"/>
    <property type="evidence" value="ECO:0007669"/>
    <property type="project" value="TreeGrafter"/>
</dbReference>
<keyword evidence="3" id="KW-0808">Transferase</keyword>
<evidence type="ECO:0000256" key="2">
    <source>
        <dbReference type="ARBA" id="ARBA00022553"/>
    </source>
</evidence>
<keyword evidence="5" id="KW-0418">Kinase</keyword>
<gene>
    <name evidence="15" type="ORF">NE237_026530</name>
</gene>
<sequence length="335" mass="37693">MTLVRERRQQHGLRLSLLPQVPSLELWLRWSSRFPVPVSVGPDSPGIESLADLEKLVVLGHGNSGTIYKVRHRWSNSIYALKVLRFSQDAIELHRQAACEAEILKRVDSQYVVKCHGVLDNGTDVESGDLCFVMEYMEGGSLHDVVRVHGQLPEKDISNVAKRVLEGLKYLHEMQIVHRDIKPSNLLTNSRGEVKIADFGVSQVMASAHDTDNSCAGTCAYMSPERFDHYRWARGENEGFAGDVWSLGVAMLECYMGHFPLTAPGHRPDWATLICAVCFSEPPEMETASPEFQNFVQCCLEKDWRRRATVQELLNHPFVTKCSTTTEELEEGLPG</sequence>
<dbReference type="Proteomes" id="UP001141806">
    <property type="component" value="Unassembled WGS sequence"/>
</dbReference>
<organism evidence="15 16">
    <name type="scientific">Protea cynaroides</name>
    <dbReference type="NCBI Taxonomy" id="273540"/>
    <lineage>
        <taxon>Eukaryota</taxon>
        <taxon>Viridiplantae</taxon>
        <taxon>Streptophyta</taxon>
        <taxon>Embryophyta</taxon>
        <taxon>Tracheophyta</taxon>
        <taxon>Spermatophyta</taxon>
        <taxon>Magnoliopsida</taxon>
        <taxon>Proteales</taxon>
        <taxon>Proteaceae</taxon>
        <taxon>Protea</taxon>
    </lineage>
</organism>
<evidence type="ECO:0000256" key="6">
    <source>
        <dbReference type="ARBA" id="ARBA00022840"/>
    </source>
</evidence>
<evidence type="ECO:0000256" key="4">
    <source>
        <dbReference type="ARBA" id="ARBA00022741"/>
    </source>
</evidence>
<feature type="binding site" evidence="12">
    <location>
        <position position="82"/>
    </location>
    <ligand>
        <name>ATP</name>
        <dbReference type="ChEBI" id="CHEBI:30616"/>
    </ligand>
</feature>
<keyword evidence="16" id="KW-1185">Reference proteome</keyword>
<dbReference type="GO" id="GO:0006950">
    <property type="term" value="P:response to stress"/>
    <property type="evidence" value="ECO:0007669"/>
    <property type="project" value="UniProtKB-ARBA"/>
</dbReference>
<dbReference type="GO" id="GO:0004708">
    <property type="term" value="F:MAP kinase kinase activity"/>
    <property type="evidence" value="ECO:0007669"/>
    <property type="project" value="UniProtKB-EC"/>
</dbReference>
<evidence type="ECO:0000256" key="1">
    <source>
        <dbReference type="ARBA" id="ARBA00022527"/>
    </source>
</evidence>
<evidence type="ECO:0000313" key="16">
    <source>
        <dbReference type="Proteomes" id="UP001141806"/>
    </source>
</evidence>
<dbReference type="GO" id="GO:0004674">
    <property type="term" value="F:protein serine/threonine kinase activity"/>
    <property type="evidence" value="ECO:0007669"/>
    <property type="project" value="UniProtKB-KW"/>
</dbReference>
<evidence type="ECO:0000256" key="12">
    <source>
        <dbReference type="PROSITE-ProRule" id="PRU10141"/>
    </source>
</evidence>
<evidence type="ECO:0000256" key="8">
    <source>
        <dbReference type="ARBA" id="ARBA00038999"/>
    </source>
</evidence>
<comment type="similarity">
    <text evidence="7">Belongs to the protein kinase superfamily. STE Ser/Thr protein kinase family. MAP kinase kinase subfamily.</text>
</comment>